<keyword evidence="7 10" id="KW-0238">DNA-binding</keyword>
<evidence type="ECO:0000256" key="2">
    <source>
        <dbReference type="ARBA" id="ARBA00010450"/>
    </source>
</evidence>
<comment type="subunit">
    <text evidence="10">Forms a cyclic heterotetrameric complex composed of two molecules of XerC and two molecules of XerD.</text>
</comment>
<dbReference type="Gene3D" id="1.10.150.130">
    <property type="match status" value="1"/>
</dbReference>
<feature type="domain" description="Tyr recombinase" evidence="11">
    <location>
        <begin position="110"/>
        <end position="294"/>
    </location>
</feature>
<feature type="active site" evidence="10">
    <location>
        <position position="246"/>
    </location>
</feature>
<evidence type="ECO:0000256" key="7">
    <source>
        <dbReference type="ARBA" id="ARBA00023125"/>
    </source>
</evidence>
<accession>A0A2S7IMA0</accession>
<dbReference type="NCBIfam" id="TIGR02225">
    <property type="entry name" value="recomb_XerD"/>
    <property type="match status" value="1"/>
</dbReference>
<comment type="subcellular location">
    <subcellularLocation>
        <location evidence="1 10">Cytoplasm</location>
    </subcellularLocation>
</comment>
<dbReference type="Pfam" id="PF02899">
    <property type="entry name" value="Phage_int_SAM_1"/>
    <property type="match status" value="1"/>
</dbReference>
<dbReference type="AlphaFoldDB" id="A0A2S7IMA0"/>
<feature type="active site" description="O-(3'-phospho-DNA)-tyrosine intermediate" evidence="10">
    <location>
        <position position="281"/>
    </location>
</feature>
<dbReference type="InterPro" id="IPR002104">
    <property type="entry name" value="Integrase_catalytic"/>
</dbReference>
<dbReference type="InterPro" id="IPR050090">
    <property type="entry name" value="Tyrosine_recombinase_XerCD"/>
</dbReference>
<dbReference type="RefSeq" id="WP_094809185.1">
    <property type="nucleotide sequence ID" value="NZ_PTRA01000001.1"/>
</dbReference>
<dbReference type="InterPro" id="IPR044068">
    <property type="entry name" value="CB"/>
</dbReference>
<dbReference type="InterPro" id="IPR010998">
    <property type="entry name" value="Integrase_recombinase_N"/>
</dbReference>
<comment type="caution">
    <text evidence="13">The sequence shown here is derived from an EMBL/GenBank/DDBJ whole genome shotgun (WGS) entry which is preliminary data.</text>
</comment>
<keyword evidence="8 10" id="KW-0233">DNA recombination</keyword>
<dbReference type="PANTHER" id="PTHR30349">
    <property type="entry name" value="PHAGE INTEGRASE-RELATED"/>
    <property type="match status" value="1"/>
</dbReference>
<evidence type="ECO:0000259" key="11">
    <source>
        <dbReference type="PROSITE" id="PS51898"/>
    </source>
</evidence>
<dbReference type="Pfam" id="PF00589">
    <property type="entry name" value="Phage_integrase"/>
    <property type="match status" value="1"/>
</dbReference>
<keyword evidence="3 10" id="KW-0963">Cytoplasm</keyword>
<evidence type="ECO:0000256" key="10">
    <source>
        <dbReference type="HAMAP-Rule" id="MF_01808"/>
    </source>
</evidence>
<feature type="active site" evidence="10">
    <location>
        <position position="249"/>
    </location>
</feature>
<evidence type="ECO:0000313" key="14">
    <source>
        <dbReference type="Proteomes" id="UP000239590"/>
    </source>
</evidence>
<evidence type="ECO:0000313" key="13">
    <source>
        <dbReference type="EMBL" id="PQA58815.1"/>
    </source>
</evidence>
<evidence type="ECO:0000256" key="3">
    <source>
        <dbReference type="ARBA" id="ARBA00022490"/>
    </source>
</evidence>
<gene>
    <name evidence="13" type="primary">xerD</name>
    <name evidence="10" type="synonym">xerC</name>
    <name evidence="13" type="ORF">C5O19_03905</name>
</gene>
<dbReference type="InterPro" id="IPR004107">
    <property type="entry name" value="Integrase_SAM-like_N"/>
</dbReference>
<dbReference type="PANTHER" id="PTHR30349:SF81">
    <property type="entry name" value="TYROSINE RECOMBINASE XERC"/>
    <property type="match status" value="1"/>
</dbReference>
<dbReference type="InterPro" id="IPR011932">
    <property type="entry name" value="Recomb_XerD"/>
</dbReference>
<comment type="similarity">
    <text evidence="2">Belongs to the 'phage' integrase family. XerD subfamily.</text>
</comment>
<dbReference type="GO" id="GO:0005737">
    <property type="term" value="C:cytoplasm"/>
    <property type="evidence" value="ECO:0007669"/>
    <property type="project" value="UniProtKB-SubCell"/>
</dbReference>
<reference evidence="14" key="1">
    <citation type="submission" date="2018-02" db="EMBL/GenBank/DDBJ databases">
        <title>Genome sequencing of Solimonas sp. HR-BB.</title>
        <authorList>
            <person name="Lee Y."/>
            <person name="Jeon C.O."/>
        </authorList>
    </citation>
    <scope>NUCLEOTIDE SEQUENCE [LARGE SCALE GENOMIC DNA]</scope>
    <source>
        <strain evidence="14">HR-U</strain>
    </source>
</reference>
<dbReference type="CDD" id="cd00798">
    <property type="entry name" value="INT_XerDC_C"/>
    <property type="match status" value="1"/>
</dbReference>
<proteinExistence type="inferred from homology"/>
<dbReference type="Gene3D" id="1.10.443.10">
    <property type="entry name" value="Intergrase catalytic core"/>
    <property type="match status" value="1"/>
</dbReference>
<evidence type="ECO:0000256" key="5">
    <source>
        <dbReference type="ARBA" id="ARBA00022829"/>
    </source>
</evidence>
<dbReference type="InterPro" id="IPR011010">
    <property type="entry name" value="DNA_brk_join_enz"/>
</dbReference>
<sequence length="301" mass="34161">MQWQSYLKNFKSYLTLERSLSENSVEAYLHDAEKLVQYLSLSGQDKLPPGSITDAHLLDFLYYLGELGIASTSQARMLSGLKAFFRFLLLEQVIPTDPASLIESPKLGRKLPDTLSFPEVEALLAAIDLSTPEGTRNRAILEILYGCGLRVSELIALKVSELYFDIGFIRVFGKGGKTRLIPVGRDAIKYTQIYLDEIRRHQNIQKGSEDIVFLNRRGKYLTRIMVFIIIKDLAAKIGLQKNISPHTFRHSFATHLIEGGADLRAVQEMLGHESITTTEIYTHLDRDYLKTVITEYHPRGR</sequence>
<dbReference type="EMBL" id="PTRA01000001">
    <property type="protein sequence ID" value="PQA58815.1"/>
    <property type="molecule type" value="Genomic_DNA"/>
</dbReference>
<dbReference type="PROSITE" id="PS51898">
    <property type="entry name" value="TYR_RECOMBINASE"/>
    <property type="match status" value="1"/>
</dbReference>
<dbReference type="PROSITE" id="PS51900">
    <property type="entry name" value="CB"/>
    <property type="match status" value="1"/>
</dbReference>
<protein>
    <recommendedName>
        <fullName evidence="10">Tyrosine recombinase XerC</fullName>
    </recommendedName>
</protein>
<dbReference type="NCBIfam" id="NF001399">
    <property type="entry name" value="PRK00283.1"/>
    <property type="match status" value="1"/>
</dbReference>
<dbReference type="GO" id="GO:0009037">
    <property type="term" value="F:tyrosine-based site-specific recombinase activity"/>
    <property type="evidence" value="ECO:0007669"/>
    <property type="project" value="UniProtKB-UniRule"/>
</dbReference>
<dbReference type="SUPFAM" id="SSF56349">
    <property type="entry name" value="DNA breaking-rejoining enzymes"/>
    <property type="match status" value="1"/>
</dbReference>
<feature type="active site" evidence="10">
    <location>
        <position position="174"/>
    </location>
</feature>
<evidence type="ECO:0000256" key="1">
    <source>
        <dbReference type="ARBA" id="ARBA00004496"/>
    </source>
</evidence>
<dbReference type="InterPro" id="IPR023009">
    <property type="entry name" value="Tyrosine_recombinase_XerC/XerD"/>
</dbReference>
<feature type="active site" evidence="10">
    <location>
        <position position="272"/>
    </location>
</feature>
<feature type="active site" evidence="10">
    <location>
        <position position="150"/>
    </location>
</feature>
<evidence type="ECO:0000256" key="6">
    <source>
        <dbReference type="ARBA" id="ARBA00022908"/>
    </source>
</evidence>
<keyword evidence="5 10" id="KW-0159">Chromosome partition</keyword>
<keyword evidence="6 10" id="KW-0229">DNA integration</keyword>
<dbReference type="GO" id="GO:0007059">
    <property type="term" value="P:chromosome segregation"/>
    <property type="evidence" value="ECO:0007669"/>
    <property type="project" value="UniProtKB-UniRule"/>
</dbReference>
<dbReference type="HAMAP" id="MF_01808">
    <property type="entry name" value="Recomb_XerC_XerD"/>
    <property type="match status" value="1"/>
</dbReference>
<organism evidence="13 14">
    <name type="scientific">Siphonobacter curvatus</name>
    <dbReference type="NCBI Taxonomy" id="2094562"/>
    <lineage>
        <taxon>Bacteria</taxon>
        <taxon>Pseudomonadati</taxon>
        <taxon>Bacteroidota</taxon>
        <taxon>Cytophagia</taxon>
        <taxon>Cytophagales</taxon>
        <taxon>Cytophagaceae</taxon>
        <taxon>Siphonobacter</taxon>
    </lineage>
</organism>
<keyword evidence="9 10" id="KW-0131">Cell cycle</keyword>
<comment type="function">
    <text evidence="10">Site-specific tyrosine recombinase, which acts by catalyzing the cutting and rejoining of the recombining DNA molecules. The XerC-XerD complex is essential to convert dimers of the bacterial chromosome into monomers to permit their segregation at cell division. It also contributes to the segregational stability of plasmids.</text>
</comment>
<dbReference type="Proteomes" id="UP000239590">
    <property type="component" value="Unassembled WGS sequence"/>
</dbReference>
<dbReference type="GO" id="GO:0003677">
    <property type="term" value="F:DNA binding"/>
    <property type="evidence" value="ECO:0007669"/>
    <property type="project" value="UniProtKB-UniRule"/>
</dbReference>
<dbReference type="GO" id="GO:0006313">
    <property type="term" value="P:DNA transposition"/>
    <property type="evidence" value="ECO:0007669"/>
    <property type="project" value="UniProtKB-UniRule"/>
</dbReference>
<evidence type="ECO:0000256" key="9">
    <source>
        <dbReference type="ARBA" id="ARBA00023306"/>
    </source>
</evidence>
<dbReference type="GO" id="GO:0051301">
    <property type="term" value="P:cell division"/>
    <property type="evidence" value="ECO:0007669"/>
    <property type="project" value="UniProtKB-KW"/>
</dbReference>
<keyword evidence="14" id="KW-1185">Reference proteome</keyword>
<evidence type="ECO:0000256" key="4">
    <source>
        <dbReference type="ARBA" id="ARBA00022618"/>
    </source>
</evidence>
<name>A0A2S7IMA0_9BACT</name>
<feature type="domain" description="Core-binding (CB)" evidence="12">
    <location>
        <begin position="1"/>
        <end position="89"/>
    </location>
</feature>
<dbReference type="OrthoDB" id="9801717at2"/>
<evidence type="ECO:0000259" key="12">
    <source>
        <dbReference type="PROSITE" id="PS51900"/>
    </source>
</evidence>
<comment type="similarity">
    <text evidence="10">Belongs to the 'phage' integrase family. XerC subfamily.</text>
</comment>
<evidence type="ECO:0000256" key="8">
    <source>
        <dbReference type="ARBA" id="ARBA00023172"/>
    </source>
</evidence>
<dbReference type="InterPro" id="IPR013762">
    <property type="entry name" value="Integrase-like_cat_sf"/>
</dbReference>
<keyword evidence="4 10" id="KW-0132">Cell division</keyword>